<dbReference type="OrthoDB" id="1495692at2"/>
<proteinExistence type="predicted"/>
<keyword evidence="3" id="KW-0378">Hydrolase</keyword>
<dbReference type="GO" id="GO:0016787">
    <property type="term" value="F:hydrolase activity"/>
    <property type="evidence" value="ECO:0007669"/>
    <property type="project" value="UniProtKB-KW"/>
</dbReference>
<sequence length="92" mass="10331">MSLDAVLHEVRGERERQDAKWGPQAHDPATWLMILAEEVGEANQAAFEHLHPTFDKRAVTRGRRPLSEYRDELIQVAAVAVAAIEALDRQSS</sequence>
<dbReference type="KEGG" id="dch:SY84_10775"/>
<dbReference type="PATRIC" id="fig|1309411.5.peg.2189"/>
<evidence type="ECO:0000313" key="3">
    <source>
        <dbReference type="EMBL" id="MDR6219310.1"/>
    </source>
</evidence>
<dbReference type="AlphaFoldDB" id="A0A0F7JS32"/>
<evidence type="ECO:0000313" key="4">
    <source>
        <dbReference type="Proteomes" id="UP000034024"/>
    </source>
</evidence>
<feature type="region of interest" description="Disordered" evidence="1">
    <location>
        <begin position="1"/>
        <end position="24"/>
    </location>
</feature>
<evidence type="ECO:0000256" key="1">
    <source>
        <dbReference type="SAM" id="MobiDB-lite"/>
    </source>
</evidence>
<organism evidence="2 4">
    <name type="scientific">Deinococcus soli</name>
    <name type="common">ex Cha et al. 2016</name>
    <dbReference type="NCBI Taxonomy" id="1309411"/>
    <lineage>
        <taxon>Bacteria</taxon>
        <taxon>Thermotogati</taxon>
        <taxon>Deinococcota</taxon>
        <taxon>Deinococci</taxon>
        <taxon>Deinococcales</taxon>
        <taxon>Deinococcaceae</taxon>
        <taxon>Deinococcus</taxon>
    </lineage>
</organism>
<dbReference type="EMBL" id="CP011389">
    <property type="protein sequence ID" value="AKH17440.1"/>
    <property type="molecule type" value="Genomic_DNA"/>
</dbReference>
<dbReference type="Proteomes" id="UP001185331">
    <property type="component" value="Unassembled WGS sequence"/>
</dbReference>
<accession>A0A0F7JS32</accession>
<protein>
    <submittedName>
        <fullName evidence="3">NTP pyrophosphatase (Non-canonical NTP hydrolase)</fullName>
    </submittedName>
</protein>
<dbReference type="Proteomes" id="UP000034024">
    <property type="component" value="Chromosome"/>
</dbReference>
<keyword evidence="4" id="KW-1185">Reference proteome</keyword>
<dbReference type="EMBL" id="JAVDQK010000006">
    <property type="protein sequence ID" value="MDR6219310.1"/>
    <property type="molecule type" value="Genomic_DNA"/>
</dbReference>
<reference evidence="2 4" key="1">
    <citation type="submission" date="2015-01" db="EMBL/GenBank/DDBJ databases">
        <title>Deinococcus soli/N5/whole genome sequencing.</title>
        <authorList>
            <person name="Kim M.K."/>
            <person name="Srinivasan S."/>
            <person name="Lee J.-J."/>
        </authorList>
    </citation>
    <scope>NUCLEOTIDE SEQUENCE [LARGE SCALE GENOMIC DNA]</scope>
    <source>
        <strain evidence="2 4">N5</strain>
    </source>
</reference>
<name>A0A0F7JS32_9DEIO</name>
<evidence type="ECO:0000313" key="2">
    <source>
        <dbReference type="EMBL" id="AKH17440.1"/>
    </source>
</evidence>
<feature type="compositionally biased region" description="Basic and acidic residues" evidence="1">
    <location>
        <begin position="1"/>
        <end position="19"/>
    </location>
</feature>
<gene>
    <name evidence="3" type="ORF">J2Y00_002907</name>
    <name evidence="2" type="ORF">SY84_10775</name>
</gene>
<reference evidence="3" key="2">
    <citation type="submission" date="2023-07" db="EMBL/GenBank/DDBJ databases">
        <title>Sorghum-associated microbial communities from plants grown in Nebraska, USA.</title>
        <authorList>
            <person name="Schachtman D."/>
        </authorList>
    </citation>
    <scope>NUCLEOTIDE SEQUENCE</scope>
    <source>
        <strain evidence="3">BE330</strain>
    </source>
</reference>
<dbReference type="RefSeq" id="WP_046844008.1">
    <property type="nucleotide sequence ID" value="NZ_CP011389.1"/>
</dbReference>